<dbReference type="EMBL" id="CAAALY010249486">
    <property type="protein sequence ID" value="VEL35287.1"/>
    <property type="molecule type" value="Genomic_DNA"/>
</dbReference>
<dbReference type="SUPFAM" id="SSF52922">
    <property type="entry name" value="TK C-terminal domain-like"/>
    <property type="match status" value="1"/>
</dbReference>
<dbReference type="Proteomes" id="UP000784294">
    <property type="component" value="Unassembled WGS sequence"/>
</dbReference>
<dbReference type="InterPro" id="IPR033248">
    <property type="entry name" value="Transketolase_C"/>
</dbReference>
<accession>A0A448XFE4</accession>
<evidence type="ECO:0000313" key="3">
    <source>
        <dbReference type="Proteomes" id="UP000784294"/>
    </source>
</evidence>
<evidence type="ECO:0000313" key="2">
    <source>
        <dbReference type="EMBL" id="VEL35287.1"/>
    </source>
</evidence>
<dbReference type="AlphaFoldDB" id="A0A448XFE4"/>
<feature type="domain" description="Transketolase C-terminal" evidence="1">
    <location>
        <begin position="13"/>
        <end position="49"/>
    </location>
</feature>
<gene>
    <name evidence="2" type="ORF">PXEA_LOCUS28727</name>
</gene>
<dbReference type="Pfam" id="PF02780">
    <property type="entry name" value="Transketolase_C"/>
    <property type="match status" value="1"/>
</dbReference>
<comment type="caution">
    <text evidence="2">The sequence shown here is derived from an EMBL/GenBank/DDBJ whole genome shotgun (WGS) entry which is preliminary data.</text>
</comment>
<protein>
    <recommendedName>
        <fullName evidence="1">Transketolase C-terminal domain-containing protein</fullName>
    </recommendedName>
</protein>
<reference evidence="2" key="1">
    <citation type="submission" date="2018-11" db="EMBL/GenBank/DDBJ databases">
        <authorList>
            <consortium name="Pathogen Informatics"/>
        </authorList>
    </citation>
    <scope>NUCLEOTIDE SEQUENCE</scope>
</reference>
<organism evidence="2 3">
    <name type="scientific">Protopolystoma xenopodis</name>
    <dbReference type="NCBI Taxonomy" id="117903"/>
    <lineage>
        <taxon>Eukaryota</taxon>
        <taxon>Metazoa</taxon>
        <taxon>Spiralia</taxon>
        <taxon>Lophotrochozoa</taxon>
        <taxon>Platyhelminthes</taxon>
        <taxon>Monogenea</taxon>
        <taxon>Polyopisthocotylea</taxon>
        <taxon>Polystomatidea</taxon>
        <taxon>Polystomatidae</taxon>
        <taxon>Protopolystoma</taxon>
    </lineage>
</organism>
<dbReference type="Gene3D" id="3.40.50.920">
    <property type="match status" value="1"/>
</dbReference>
<evidence type="ECO:0000259" key="1">
    <source>
        <dbReference type="Pfam" id="PF02780"/>
    </source>
</evidence>
<dbReference type="InterPro" id="IPR009014">
    <property type="entry name" value="Transketo_C/PFOR_II"/>
</dbReference>
<sequence>MSCLTDFPNFSADTFHYLDAPVLRVTGADVPMPYALNLELHCIPNAENILKTVKHMLNIK</sequence>
<dbReference type="OrthoDB" id="10266385at2759"/>
<proteinExistence type="predicted"/>
<name>A0A448XFE4_9PLAT</name>
<keyword evidence="3" id="KW-1185">Reference proteome</keyword>